<dbReference type="EMBL" id="FOOE01000007">
    <property type="protein sequence ID" value="SFF70166.1"/>
    <property type="molecule type" value="Genomic_DNA"/>
</dbReference>
<gene>
    <name evidence="2" type="ORF">DBY38_07875</name>
    <name evidence="3" type="ORF">SAMN04487885_10750</name>
</gene>
<dbReference type="OrthoDB" id="9800630at2"/>
<dbReference type="STRING" id="1529.SAMN04487885_10750"/>
<dbReference type="Pfam" id="PF13192">
    <property type="entry name" value="Thioredoxin_3"/>
    <property type="match status" value="1"/>
</dbReference>
<dbReference type="AlphaFoldDB" id="A0A1I2KZ50"/>
<dbReference type="Gene3D" id="3.40.30.10">
    <property type="entry name" value="Glutaredoxin"/>
    <property type="match status" value="1"/>
</dbReference>
<evidence type="ECO:0000313" key="3">
    <source>
        <dbReference type="EMBL" id="SFF70166.1"/>
    </source>
</evidence>
<dbReference type="Proteomes" id="UP000182135">
    <property type="component" value="Unassembled WGS sequence"/>
</dbReference>
<keyword evidence="4" id="KW-1185">Reference proteome</keyword>
<dbReference type="InterPro" id="IPR036249">
    <property type="entry name" value="Thioredoxin-like_sf"/>
</dbReference>
<dbReference type="PANTHER" id="PTHR36450:SF1">
    <property type="entry name" value="THIOREDOXIN"/>
    <property type="match status" value="1"/>
</dbReference>
<organism evidence="3 4">
    <name type="scientific">Clostridium cadaveris</name>
    <dbReference type="NCBI Taxonomy" id="1529"/>
    <lineage>
        <taxon>Bacteria</taxon>
        <taxon>Bacillati</taxon>
        <taxon>Bacillota</taxon>
        <taxon>Clostridia</taxon>
        <taxon>Eubacteriales</taxon>
        <taxon>Clostridiaceae</taxon>
        <taxon>Clostridium</taxon>
    </lineage>
</organism>
<dbReference type="SUPFAM" id="SSF52833">
    <property type="entry name" value="Thioredoxin-like"/>
    <property type="match status" value="1"/>
</dbReference>
<dbReference type="EMBL" id="QAMZ01000037">
    <property type="protein sequence ID" value="PWL53403.1"/>
    <property type="molecule type" value="Genomic_DNA"/>
</dbReference>
<name>A0A1I2KZ50_9CLOT</name>
<dbReference type="InterPro" id="IPR012336">
    <property type="entry name" value="Thioredoxin-like_fold"/>
</dbReference>
<dbReference type="RefSeq" id="WP_027640172.1">
    <property type="nucleotide sequence ID" value="NZ_BAAACD010000007.1"/>
</dbReference>
<evidence type="ECO:0000313" key="2">
    <source>
        <dbReference type="EMBL" id="PWL53403.1"/>
    </source>
</evidence>
<evidence type="ECO:0000259" key="1">
    <source>
        <dbReference type="Pfam" id="PF13192"/>
    </source>
</evidence>
<dbReference type="eggNOG" id="COG0526">
    <property type="taxonomic scope" value="Bacteria"/>
</dbReference>
<accession>A0A1I2KZ50</accession>
<evidence type="ECO:0000313" key="4">
    <source>
        <dbReference type="Proteomes" id="UP000182135"/>
    </source>
</evidence>
<reference evidence="3 4" key="1">
    <citation type="submission" date="2016-10" db="EMBL/GenBank/DDBJ databases">
        <authorList>
            <person name="de Groot N.N."/>
        </authorList>
    </citation>
    <scope>NUCLEOTIDE SEQUENCE [LARGE SCALE GENOMIC DNA]</scope>
    <source>
        <strain evidence="3 4">NLAE-zl-G419</strain>
    </source>
</reference>
<dbReference type="NCBIfam" id="TIGR00412">
    <property type="entry name" value="redox_disulf_2"/>
    <property type="match status" value="1"/>
</dbReference>
<sequence length="111" mass="12160">MKLFGKKKETKSCCCSGNCTSETMQNAESKKQEQGIKILGSGCAKCMELEKSTRTALSELQLNYEIEHIKDFAEIASYGVMSTPALVVDGEVISYGKVLTVEEVKALLTKK</sequence>
<proteinExistence type="predicted"/>
<feature type="domain" description="Thioredoxin-like fold" evidence="1">
    <location>
        <begin position="36"/>
        <end position="108"/>
    </location>
</feature>
<dbReference type="PANTHER" id="PTHR36450">
    <property type="entry name" value="THIOREDOXIN"/>
    <property type="match status" value="1"/>
</dbReference>
<protein>
    <submittedName>
        <fullName evidence="3">Small redox-active disulfide protein 2</fullName>
    </submittedName>
    <submittedName>
        <fullName evidence="2">Thioredoxin family protein</fullName>
    </submittedName>
</protein>
<dbReference type="InterPro" id="IPR005243">
    <property type="entry name" value="THIRX-like_proc"/>
</dbReference>
<dbReference type="Proteomes" id="UP000246114">
    <property type="component" value="Unassembled WGS sequence"/>
</dbReference>
<dbReference type="GeneID" id="90545649"/>
<reference evidence="2 5" key="2">
    <citation type="submission" date="2018-03" db="EMBL/GenBank/DDBJ databases">
        <title>The uncultured portion of the human microbiome is neutrally assembled.</title>
        <authorList>
            <person name="Jeraldo P."/>
            <person name="Boardman L."/>
            <person name="White B.A."/>
            <person name="Nelson H."/>
            <person name="Goldenfeld N."/>
            <person name="Chia N."/>
        </authorList>
    </citation>
    <scope>NUCLEOTIDE SEQUENCE [LARGE SCALE GENOMIC DNA]</scope>
    <source>
        <strain evidence="2">CIM:MAG 903</strain>
    </source>
</reference>
<evidence type="ECO:0000313" key="5">
    <source>
        <dbReference type="Proteomes" id="UP000246114"/>
    </source>
</evidence>